<evidence type="ECO:0000259" key="1">
    <source>
        <dbReference type="Pfam" id="PF03632"/>
    </source>
</evidence>
<comment type="caution">
    <text evidence="2">The sequence shown here is derived from an EMBL/GenBank/DDBJ whole genome shotgun (WGS) entry which is preliminary data.</text>
</comment>
<sequence>MPGPRPGPAHPGLRREELFERIGLDVGESPKWEEVSRRLRVPFPQGVISQFDGYGDLAELDWAAYRARYPSIRRLDRILEAEGD</sequence>
<dbReference type="InterPro" id="IPR012341">
    <property type="entry name" value="6hp_glycosidase-like_sf"/>
</dbReference>
<organism evidence="2 3">
    <name type="scientific">Streptomyces cellulosae</name>
    <dbReference type="NCBI Taxonomy" id="1968"/>
    <lineage>
        <taxon>Bacteria</taxon>
        <taxon>Bacillati</taxon>
        <taxon>Actinomycetota</taxon>
        <taxon>Actinomycetes</taxon>
        <taxon>Kitasatosporales</taxon>
        <taxon>Streptomycetaceae</taxon>
        <taxon>Streptomyces</taxon>
    </lineage>
</organism>
<accession>A0ABW6JGZ9</accession>
<evidence type="ECO:0000313" key="3">
    <source>
        <dbReference type="Proteomes" id="UP001600650"/>
    </source>
</evidence>
<reference evidence="2 3" key="1">
    <citation type="submission" date="2024-09" db="EMBL/GenBank/DDBJ databases">
        <title>The Natural Products Discovery Center: Release of the First 8490 Sequenced Strains for Exploring Actinobacteria Biosynthetic Diversity.</title>
        <authorList>
            <person name="Kalkreuter E."/>
            <person name="Kautsar S.A."/>
            <person name="Yang D."/>
            <person name="Bader C.D."/>
            <person name="Teijaro C.N."/>
            <person name="Fluegel L."/>
            <person name="Davis C.M."/>
            <person name="Simpson J.R."/>
            <person name="Lauterbach L."/>
            <person name="Steele A.D."/>
            <person name="Gui C."/>
            <person name="Meng S."/>
            <person name="Li G."/>
            <person name="Viehrig K."/>
            <person name="Ye F."/>
            <person name="Su P."/>
            <person name="Kiefer A.F."/>
            <person name="Nichols A."/>
            <person name="Cepeda A.J."/>
            <person name="Yan W."/>
            <person name="Fan B."/>
            <person name="Jiang Y."/>
            <person name="Adhikari A."/>
            <person name="Zheng C.-J."/>
            <person name="Schuster L."/>
            <person name="Cowan T.M."/>
            <person name="Smanski M.J."/>
            <person name="Chevrette M.G."/>
            <person name="De Carvalho L.P.S."/>
            <person name="Shen B."/>
        </authorList>
    </citation>
    <scope>NUCLEOTIDE SEQUENCE [LARGE SCALE GENOMIC DNA]</scope>
    <source>
        <strain evidence="2 3">NPDC057399</strain>
    </source>
</reference>
<dbReference type="InterPro" id="IPR005195">
    <property type="entry name" value="Glyco_hydro_65_M"/>
</dbReference>
<feature type="domain" description="Glycoside hydrolase family 65 central catalytic" evidence="1">
    <location>
        <begin position="20"/>
        <end position="83"/>
    </location>
</feature>
<gene>
    <name evidence="2" type="ORF">ACFU0X_16575</name>
</gene>
<keyword evidence="3" id="KW-1185">Reference proteome</keyword>
<dbReference type="Proteomes" id="UP001600650">
    <property type="component" value="Unassembled WGS sequence"/>
</dbReference>
<name>A0ABW6JGZ9_STRCE</name>
<dbReference type="EMBL" id="JBHVBU010000041">
    <property type="protein sequence ID" value="MFE7964636.1"/>
    <property type="molecule type" value="Genomic_DNA"/>
</dbReference>
<dbReference type="Gene3D" id="1.50.10.10">
    <property type="match status" value="1"/>
</dbReference>
<dbReference type="InterPro" id="IPR008928">
    <property type="entry name" value="6-hairpin_glycosidase_sf"/>
</dbReference>
<dbReference type="Pfam" id="PF03632">
    <property type="entry name" value="Glyco_hydro_65m"/>
    <property type="match status" value="1"/>
</dbReference>
<proteinExistence type="predicted"/>
<protein>
    <recommendedName>
        <fullName evidence="1">Glycoside hydrolase family 65 central catalytic domain-containing protein</fullName>
    </recommendedName>
</protein>
<dbReference type="RefSeq" id="WP_381726720.1">
    <property type="nucleotide sequence ID" value="NZ_JBHVBU010000041.1"/>
</dbReference>
<evidence type="ECO:0000313" key="2">
    <source>
        <dbReference type="EMBL" id="MFE7964636.1"/>
    </source>
</evidence>
<dbReference type="SUPFAM" id="SSF48208">
    <property type="entry name" value="Six-hairpin glycosidases"/>
    <property type="match status" value="1"/>
</dbReference>